<dbReference type="AlphaFoldDB" id="A0A835I055"/>
<gene>
    <name evidence="1" type="ORF">IFM89_005989</name>
</gene>
<proteinExistence type="predicted"/>
<dbReference type="Proteomes" id="UP000631114">
    <property type="component" value="Unassembled WGS sequence"/>
</dbReference>
<dbReference type="OrthoDB" id="60822at2759"/>
<keyword evidence="2" id="KW-1185">Reference proteome</keyword>
<sequence length="66" mass="6897">MVAVTSRVVVTSSSSVVPTEENTALRGTAETIKKGLETAFPGADVILANYPPALPKRILSKAVPVF</sequence>
<evidence type="ECO:0000313" key="2">
    <source>
        <dbReference type="Proteomes" id="UP000631114"/>
    </source>
</evidence>
<organism evidence="1 2">
    <name type="scientific">Coptis chinensis</name>
    <dbReference type="NCBI Taxonomy" id="261450"/>
    <lineage>
        <taxon>Eukaryota</taxon>
        <taxon>Viridiplantae</taxon>
        <taxon>Streptophyta</taxon>
        <taxon>Embryophyta</taxon>
        <taxon>Tracheophyta</taxon>
        <taxon>Spermatophyta</taxon>
        <taxon>Magnoliopsida</taxon>
        <taxon>Ranunculales</taxon>
        <taxon>Ranunculaceae</taxon>
        <taxon>Coptidoideae</taxon>
        <taxon>Coptis</taxon>
    </lineage>
</organism>
<comment type="caution">
    <text evidence="1">The sequence shown here is derived from an EMBL/GenBank/DDBJ whole genome shotgun (WGS) entry which is preliminary data.</text>
</comment>
<protein>
    <submittedName>
        <fullName evidence="1">Uncharacterized protein</fullName>
    </submittedName>
</protein>
<accession>A0A835I055</accession>
<reference evidence="1 2" key="1">
    <citation type="submission" date="2020-10" db="EMBL/GenBank/DDBJ databases">
        <title>The Coptis chinensis genome and diversification of protoberbering-type alkaloids.</title>
        <authorList>
            <person name="Wang B."/>
            <person name="Shu S."/>
            <person name="Song C."/>
            <person name="Liu Y."/>
        </authorList>
    </citation>
    <scope>NUCLEOTIDE SEQUENCE [LARGE SCALE GENOMIC DNA]</scope>
    <source>
        <strain evidence="1">HL-2020</strain>
        <tissue evidence="1">Leaf</tissue>
    </source>
</reference>
<evidence type="ECO:0000313" key="1">
    <source>
        <dbReference type="EMBL" id="KAF9608074.1"/>
    </source>
</evidence>
<dbReference type="EMBL" id="JADFTS010000004">
    <property type="protein sequence ID" value="KAF9608074.1"/>
    <property type="molecule type" value="Genomic_DNA"/>
</dbReference>
<name>A0A835I055_9MAGN</name>